<organism evidence="1 2">
    <name type="scientific">Catenulispora yoronensis</name>
    <dbReference type="NCBI Taxonomy" id="450799"/>
    <lineage>
        <taxon>Bacteria</taxon>
        <taxon>Bacillati</taxon>
        <taxon>Actinomycetota</taxon>
        <taxon>Actinomycetes</taxon>
        <taxon>Catenulisporales</taxon>
        <taxon>Catenulisporaceae</taxon>
        <taxon>Catenulispora</taxon>
    </lineage>
</organism>
<dbReference type="PANTHER" id="PTHR34387:SF1">
    <property type="entry name" value="PERIPLASMIC IMMUNOGENIC PROTEIN"/>
    <property type="match status" value="1"/>
</dbReference>
<dbReference type="InterPro" id="IPR052022">
    <property type="entry name" value="26kDa_periplasmic_antigen"/>
</dbReference>
<dbReference type="RefSeq" id="WP_344667124.1">
    <property type="nucleotide sequence ID" value="NZ_BAAAQN010000022.1"/>
</dbReference>
<comment type="caution">
    <text evidence="1">The sequence shown here is derived from an EMBL/GenBank/DDBJ whole genome shotgun (WGS) entry which is preliminary data.</text>
</comment>
<dbReference type="Pfam" id="PF04402">
    <property type="entry name" value="SIMPL"/>
    <property type="match status" value="1"/>
</dbReference>
<reference evidence="2" key="1">
    <citation type="journal article" date="2019" name="Int. J. Syst. Evol. Microbiol.">
        <title>The Global Catalogue of Microorganisms (GCM) 10K type strain sequencing project: providing services to taxonomists for standard genome sequencing and annotation.</title>
        <authorList>
            <consortium name="The Broad Institute Genomics Platform"/>
            <consortium name="The Broad Institute Genome Sequencing Center for Infectious Disease"/>
            <person name="Wu L."/>
            <person name="Ma J."/>
        </authorList>
    </citation>
    <scope>NUCLEOTIDE SEQUENCE [LARGE SCALE GENOMIC DNA]</scope>
    <source>
        <strain evidence="2">JCM 16014</strain>
    </source>
</reference>
<dbReference type="Gene3D" id="3.30.110.170">
    <property type="entry name" value="Protein of unknown function (DUF541), domain 1"/>
    <property type="match status" value="1"/>
</dbReference>
<name>A0ABP5G122_9ACTN</name>
<proteinExistence type="predicted"/>
<evidence type="ECO:0000313" key="1">
    <source>
        <dbReference type="EMBL" id="GAA2035129.1"/>
    </source>
</evidence>
<dbReference type="PANTHER" id="PTHR34387">
    <property type="entry name" value="SLR1258 PROTEIN"/>
    <property type="match status" value="1"/>
</dbReference>
<evidence type="ECO:0000313" key="2">
    <source>
        <dbReference type="Proteomes" id="UP001500751"/>
    </source>
</evidence>
<sequence>MTQSIKKPWGISVFGAASVDAAPDLARLRLACNQTEPTPAAAFAATRAATTAIREALRDRGVADAGISSSRLNLSTAWRYQEGTRIQAGYDCSVSFVIEIRDLDSLEQVLIDAVAAGANSVEAVEFDVSTKKELRAKARAKAVAAAREKGALYAEAAGVELGPVVHIEDVDSDALVNTYRSHTRDSAGGDAESNLTPGRITVQAAVHLGFALAGAVVTDF</sequence>
<keyword evidence="2" id="KW-1185">Reference proteome</keyword>
<dbReference type="Proteomes" id="UP001500751">
    <property type="component" value="Unassembled WGS sequence"/>
</dbReference>
<protein>
    <submittedName>
        <fullName evidence="1">SIMPL domain-containing protein</fullName>
    </submittedName>
</protein>
<dbReference type="EMBL" id="BAAAQN010000022">
    <property type="protein sequence ID" value="GAA2035129.1"/>
    <property type="molecule type" value="Genomic_DNA"/>
</dbReference>
<dbReference type="InterPro" id="IPR007497">
    <property type="entry name" value="SIMPL/DUF541"/>
</dbReference>
<dbReference type="Gene3D" id="3.30.70.2970">
    <property type="entry name" value="Protein of unknown function (DUF541), domain 2"/>
    <property type="match status" value="1"/>
</dbReference>
<gene>
    <name evidence="1" type="ORF">GCM10009839_39720</name>
</gene>
<accession>A0ABP5G122</accession>